<dbReference type="EMBL" id="BARU01046577">
    <property type="protein sequence ID" value="GAH91534.1"/>
    <property type="molecule type" value="Genomic_DNA"/>
</dbReference>
<gene>
    <name evidence="2" type="ORF">S03H2_70195</name>
</gene>
<dbReference type="Gene3D" id="3.40.1170.10">
    <property type="entry name" value="DNA repair protein MutS, domain I"/>
    <property type="match status" value="1"/>
</dbReference>
<dbReference type="SUPFAM" id="SSF55271">
    <property type="entry name" value="DNA repair protein MutS, domain I"/>
    <property type="match status" value="1"/>
</dbReference>
<protein>
    <recommendedName>
        <fullName evidence="1">DNA mismatch repair protein MutS-like N-terminal domain-containing protein</fullName>
    </recommendedName>
</protein>
<dbReference type="Pfam" id="PF01624">
    <property type="entry name" value="MutS_I"/>
    <property type="match status" value="1"/>
</dbReference>
<comment type="caution">
    <text evidence="2">The sequence shown here is derived from an EMBL/GenBank/DDBJ whole genome shotgun (WGS) entry which is preliminary data.</text>
</comment>
<dbReference type="InterPro" id="IPR007695">
    <property type="entry name" value="DNA_mismatch_repair_MutS-lik_N"/>
</dbReference>
<dbReference type="GO" id="GO:0005524">
    <property type="term" value="F:ATP binding"/>
    <property type="evidence" value="ECO:0007669"/>
    <property type="project" value="InterPro"/>
</dbReference>
<evidence type="ECO:0000313" key="2">
    <source>
        <dbReference type="EMBL" id="GAH91534.1"/>
    </source>
</evidence>
<organism evidence="2">
    <name type="scientific">marine sediment metagenome</name>
    <dbReference type="NCBI Taxonomy" id="412755"/>
    <lineage>
        <taxon>unclassified sequences</taxon>
        <taxon>metagenomes</taxon>
        <taxon>ecological metagenomes</taxon>
    </lineage>
</organism>
<sequence length="95" mass="10486">MQARRIDEDAKLTSKELEIVLTSREMGKGHRVPMAGIPYHALDNYLAKLINGGYKVAICEQVTKPGETKGLVEREVVRLVTPGTVVEPGLLDSKR</sequence>
<dbReference type="GO" id="GO:0030983">
    <property type="term" value="F:mismatched DNA binding"/>
    <property type="evidence" value="ECO:0007669"/>
    <property type="project" value="InterPro"/>
</dbReference>
<feature type="domain" description="DNA mismatch repair protein MutS-like N-terminal" evidence="1">
    <location>
        <begin position="7"/>
        <end position="87"/>
    </location>
</feature>
<feature type="non-terminal residue" evidence="2">
    <location>
        <position position="95"/>
    </location>
</feature>
<evidence type="ECO:0000259" key="1">
    <source>
        <dbReference type="Pfam" id="PF01624"/>
    </source>
</evidence>
<proteinExistence type="predicted"/>
<dbReference type="GO" id="GO:0006298">
    <property type="term" value="P:mismatch repair"/>
    <property type="evidence" value="ECO:0007669"/>
    <property type="project" value="InterPro"/>
</dbReference>
<reference evidence="2" key="1">
    <citation type="journal article" date="2014" name="Front. Microbiol.">
        <title>High frequency of phylogenetically diverse reductive dehalogenase-homologous genes in deep subseafloor sedimentary metagenomes.</title>
        <authorList>
            <person name="Kawai M."/>
            <person name="Futagami T."/>
            <person name="Toyoda A."/>
            <person name="Takaki Y."/>
            <person name="Nishi S."/>
            <person name="Hori S."/>
            <person name="Arai W."/>
            <person name="Tsubouchi T."/>
            <person name="Morono Y."/>
            <person name="Uchiyama I."/>
            <person name="Ito T."/>
            <person name="Fujiyama A."/>
            <person name="Inagaki F."/>
            <person name="Takami H."/>
        </authorList>
    </citation>
    <scope>NUCLEOTIDE SEQUENCE</scope>
    <source>
        <strain evidence="2">Expedition CK06-06</strain>
    </source>
</reference>
<dbReference type="AlphaFoldDB" id="X1KN22"/>
<dbReference type="InterPro" id="IPR016151">
    <property type="entry name" value="DNA_mismatch_repair_MutS_N"/>
</dbReference>
<accession>X1KN22</accession>
<name>X1KN22_9ZZZZ</name>